<evidence type="ECO:0000256" key="1">
    <source>
        <dbReference type="SAM" id="MobiDB-lite"/>
    </source>
</evidence>
<evidence type="ECO:0000256" key="2">
    <source>
        <dbReference type="SAM" id="Phobius"/>
    </source>
</evidence>
<comment type="caution">
    <text evidence="3">The sequence shown here is derived from an EMBL/GenBank/DDBJ whole genome shotgun (WGS) entry which is preliminary data.</text>
</comment>
<keyword evidence="2" id="KW-1133">Transmembrane helix</keyword>
<organism evidence="3 4">
    <name type="scientific">Ligaoa zhengdingensis</name>
    <dbReference type="NCBI Taxonomy" id="2763658"/>
    <lineage>
        <taxon>Bacteria</taxon>
        <taxon>Bacillati</taxon>
        <taxon>Bacillota</taxon>
        <taxon>Clostridia</taxon>
        <taxon>Eubacteriales</taxon>
        <taxon>Oscillospiraceae</taxon>
        <taxon>Ligaoa</taxon>
    </lineage>
</organism>
<dbReference type="Proteomes" id="UP000653127">
    <property type="component" value="Unassembled WGS sequence"/>
</dbReference>
<accession>A0A926E0M8</accession>
<feature type="compositionally biased region" description="Basic residues" evidence="1">
    <location>
        <begin position="43"/>
        <end position="53"/>
    </location>
</feature>
<evidence type="ECO:0000313" key="4">
    <source>
        <dbReference type="Proteomes" id="UP000653127"/>
    </source>
</evidence>
<feature type="region of interest" description="Disordered" evidence="1">
    <location>
        <begin position="29"/>
        <end position="68"/>
    </location>
</feature>
<keyword evidence="2" id="KW-0812">Transmembrane</keyword>
<sequence>MTTELVMAILLVATPVMVLLAYRQGTIDGRRTARDEPGASVVRRPKRRVRSNKVNRPGGPREGPLGGAELQRWTQIESNIQAYNGTSQGQKKVK</sequence>
<proteinExistence type="predicted"/>
<keyword evidence="4" id="KW-1185">Reference proteome</keyword>
<evidence type="ECO:0000313" key="3">
    <source>
        <dbReference type="EMBL" id="MBC8547227.1"/>
    </source>
</evidence>
<protein>
    <submittedName>
        <fullName evidence="3">Uncharacterized protein</fullName>
    </submittedName>
</protein>
<name>A0A926E0M8_9FIRM</name>
<dbReference type="EMBL" id="JACRST010000016">
    <property type="protein sequence ID" value="MBC8547227.1"/>
    <property type="molecule type" value="Genomic_DNA"/>
</dbReference>
<feature type="transmembrane region" description="Helical" evidence="2">
    <location>
        <begin position="6"/>
        <end position="22"/>
    </location>
</feature>
<reference evidence="3" key="1">
    <citation type="submission" date="2020-08" db="EMBL/GenBank/DDBJ databases">
        <title>Genome public.</title>
        <authorList>
            <person name="Liu C."/>
            <person name="Sun Q."/>
        </authorList>
    </citation>
    <scope>NUCLEOTIDE SEQUENCE</scope>
    <source>
        <strain evidence="3">NSJ-31</strain>
    </source>
</reference>
<keyword evidence="2" id="KW-0472">Membrane</keyword>
<dbReference type="AlphaFoldDB" id="A0A926E0M8"/>
<gene>
    <name evidence="3" type="ORF">H8711_09855</name>
</gene>
<dbReference type="RefSeq" id="WP_249283302.1">
    <property type="nucleotide sequence ID" value="NZ_JACRST010000016.1"/>
</dbReference>